<evidence type="ECO:0000256" key="10">
    <source>
        <dbReference type="PIRNR" id="PIRNR032582"/>
    </source>
</evidence>
<keyword evidence="8 9" id="KW-0051">Antiviral defense</keyword>
<evidence type="ECO:0000256" key="2">
    <source>
        <dbReference type="ARBA" id="ARBA00009959"/>
    </source>
</evidence>
<dbReference type="SUPFAM" id="SSF143430">
    <property type="entry name" value="TTP0101/SSO1404-like"/>
    <property type="match status" value="1"/>
</dbReference>
<evidence type="ECO:0000256" key="5">
    <source>
        <dbReference type="ARBA" id="ARBA00022759"/>
    </source>
</evidence>
<dbReference type="InterPro" id="IPR019199">
    <property type="entry name" value="Virulence_VapD/CRISPR_Cas2"/>
</dbReference>
<dbReference type="EMBL" id="DSXR01000084">
    <property type="protein sequence ID" value="HGS87636.1"/>
    <property type="molecule type" value="Genomic_DNA"/>
</dbReference>
<comment type="function">
    <text evidence="9">CRISPR (clustered regularly interspaced short palindromic repeat), is an adaptive immune system that provides protection against mobile genetic elements (viruses, transposable elements and conjugative plasmids). CRISPR clusters contain sequences complementary to antecedent mobile elements and target invading nucleic acids. CRISPR clusters are transcribed and processed into CRISPR RNA (crRNA). Functions as a ssRNA-specific endoribonuclease. Involved in the integration of spacer DNA into the CRISPR cassette.</text>
</comment>
<dbReference type="AlphaFoldDB" id="A0A7C4KZQ8"/>
<comment type="subunit">
    <text evidence="9">Homodimer, forms a heterotetramer with a Cas1 homodimer.</text>
</comment>
<gene>
    <name evidence="9 11" type="primary">cas2</name>
    <name evidence="11" type="ORF">ENT17_08455</name>
</gene>
<dbReference type="HAMAP" id="MF_01471">
    <property type="entry name" value="Cas2"/>
    <property type="match status" value="1"/>
</dbReference>
<evidence type="ECO:0000256" key="1">
    <source>
        <dbReference type="ARBA" id="ARBA00001946"/>
    </source>
</evidence>
<evidence type="ECO:0000256" key="9">
    <source>
        <dbReference type="HAMAP-Rule" id="MF_01471"/>
    </source>
</evidence>
<evidence type="ECO:0000256" key="8">
    <source>
        <dbReference type="ARBA" id="ARBA00023118"/>
    </source>
</evidence>
<dbReference type="GO" id="GO:0043571">
    <property type="term" value="P:maintenance of CRISPR repeat elements"/>
    <property type="evidence" value="ECO:0007669"/>
    <property type="project" value="UniProtKB-UniRule"/>
</dbReference>
<reference evidence="11" key="1">
    <citation type="journal article" date="2020" name="mSystems">
        <title>Genome- and Community-Level Interaction Insights into Carbon Utilization and Element Cycling Functions of Hydrothermarchaeota in Hydrothermal Sediment.</title>
        <authorList>
            <person name="Zhou Z."/>
            <person name="Liu Y."/>
            <person name="Xu W."/>
            <person name="Pan J."/>
            <person name="Luo Z.H."/>
            <person name="Li M."/>
        </authorList>
    </citation>
    <scope>NUCLEOTIDE SEQUENCE [LARGE SCALE GENOMIC DNA]</scope>
    <source>
        <strain evidence="11">SpSt-556</strain>
    </source>
</reference>
<evidence type="ECO:0000313" key="11">
    <source>
        <dbReference type="EMBL" id="HGS87636.1"/>
    </source>
</evidence>
<accession>A0A7C4KZQ8</accession>
<comment type="cofactor">
    <cofactor evidence="1 9">
        <name>Mg(2+)</name>
        <dbReference type="ChEBI" id="CHEBI:18420"/>
    </cofactor>
</comment>
<dbReference type="PANTHER" id="PTHR34405:SF3">
    <property type="entry name" value="CRISPR-ASSOCIATED ENDORIBONUCLEASE CAS2 3"/>
    <property type="match status" value="1"/>
</dbReference>
<dbReference type="Pfam" id="PF09827">
    <property type="entry name" value="CRISPR_Cas2"/>
    <property type="match status" value="1"/>
</dbReference>
<dbReference type="PIRSF" id="PIRSF032582">
    <property type="entry name" value="Cas2"/>
    <property type="match status" value="1"/>
</dbReference>
<sequence length="96" mass="10900">MADERAFYVLAYDLSDDRRRAKIARLMESLGERVQGSVFEAWLTPAELNRLVAKAKKVMNEREDSLRIYPLCAACRPKIRVEGEGKPLPPPDVVIV</sequence>
<keyword evidence="6 9" id="KW-0378">Hydrolase</keyword>
<keyword evidence="3 9" id="KW-0540">Nuclease</keyword>
<dbReference type="InterPro" id="IPR021127">
    <property type="entry name" value="CRISPR_associated_Cas2"/>
</dbReference>
<proteinExistence type="inferred from homology"/>
<evidence type="ECO:0000256" key="4">
    <source>
        <dbReference type="ARBA" id="ARBA00022723"/>
    </source>
</evidence>
<dbReference type="EC" id="3.1.-.-" evidence="9"/>
<protein>
    <recommendedName>
        <fullName evidence="9">CRISPR-associated endoribonuclease Cas2</fullName>
        <ecNumber evidence="9">3.1.-.-</ecNumber>
    </recommendedName>
</protein>
<dbReference type="Gene3D" id="3.30.70.240">
    <property type="match status" value="1"/>
</dbReference>
<dbReference type="CDD" id="cd09725">
    <property type="entry name" value="Cas2_I_II_III"/>
    <property type="match status" value="1"/>
</dbReference>
<feature type="binding site" evidence="9">
    <location>
        <position position="13"/>
    </location>
    <ligand>
        <name>Mg(2+)</name>
        <dbReference type="ChEBI" id="CHEBI:18420"/>
        <note>catalytic</note>
    </ligand>
</feature>
<dbReference type="GO" id="GO:0051607">
    <property type="term" value="P:defense response to virus"/>
    <property type="evidence" value="ECO:0007669"/>
    <property type="project" value="UniProtKB-UniRule"/>
</dbReference>
<evidence type="ECO:0000256" key="7">
    <source>
        <dbReference type="ARBA" id="ARBA00022842"/>
    </source>
</evidence>
<dbReference type="GO" id="GO:0016787">
    <property type="term" value="F:hydrolase activity"/>
    <property type="evidence" value="ECO:0007669"/>
    <property type="project" value="UniProtKB-KW"/>
</dbReference>
<keyword evidence="7 9" id="KW-0460">Magnesium</keyword>
<keyword evidence="4 9" id="KW-0479">Metal-binding</keyword>
<evidence type="ECO:0000256" key="3">
    <source>
        <dbReference type="ARBA" id="ARBA00022722"/>
    </source>
</evidence>
<dbReference type="PANTHER" id="PTHR34405">
    <property type="entry name" value="CRISPR-ASSOCIATED ENDORIBONUCLEASE CAS2"/>
    <property type="match status" value="1"/>
</dbReference>
<dbReference type="GO" id="GO:0004521">
    <property type="term" value="F:RNA endonuclease activity"/>
    <property type="evidence" value="ECO:0007669"/>
    <property type="project" value="UniProtKB-UniRule"/>
</dbReference>
<comment type="caution">
    <text evidence="11">The sequence shown here is derived from an EMBL/GenBank/DDBJ whole genome shotgun (WGS) entry which is preliminary data.</text>
</comment>
<name>A0A7C4KZQ8_9CHLR</name>
<comment type="similarity">
    <text evidence="2 9 10">Belongs to the CRISPR-associated endoribonuclease Cas2 protein family.</text>
</comment>
<keyword evidence="5 9" id="KW-0255">Endonuclease</keyword>
<dbReference type="GO" id="GO:0046872">
    <property type="term" value="F:metal ion binding"/>
    <property type="evidence" value="ECO:0007669"/>
    <property type="project" value="UniProtKB-UniRule"/>
</dbReference>
<organism evidence="11">
    <name type="scientific">Bellilinea caldifistulae</name>
    <dbReference type="NCBI Taxonomy" id="360411"/>
    <lineage>
        <taxon>Bacteria</taxon>
        <taxon>Bacillati</taxon>
        <taxon>Chloroflexota</taxon>
        <taxon>Anaerolineae</taxon>
        <taxon>Anaerolineales</taxon>
        <taxon>Anaerolineaceae</taxon>
        <taxon>Bellilinea</taxon>
    </lineage>
</organism>
<evidence type="ECO:0000256" key="6">
    <source>
        <dbReference type="ARBA" id="ARBA00022801"/>
    </source>
</evidence>
<dbReference type="NCBIfam" id="TIGR01573">
    <property type="entry name" value="cas2"/>
    <property type="match status" value="1"/>
</dbReference>